<dbReference type="HAMAP" id="MF_01940">
    <property type="entry name" value="RNA_CPDase"/>
    <property type="match status" value="1"/>
</dbReference>
<proteinExistence type="inferred from homology"/>
<dbReference type="Proteomes" id="UP000177942">
    <property type="component" value="Unassembled WGS sequence"/>
</dbReference>
<evidence type="ECO:0000313" key="5">
    <source>
        <dbReference type="Proteomes" id="UP000177942"/>
    </source>
</evidence>
<dbReference type="SUPFAM" id="SSF55144">
    <property type="entry name" value="LigT-like"/>
    <property type="match status" value="1"/>
</dbReference>
<organism evidence="4 5">
    <name type="scientific">Candidatus Harrisonbacteria bacterium RIFCSPLOWO2_01_FULL_44_18</name>
    <dbReference type="NCBI Taxonomy" id="1798407"/>
    <lineage>
        <taxon>Bacteria</taxon>
        <taxon>Candidatus Harrisoniibacteriota</taxon>
    </lineage>
</organism>
<keyword evidence="1 2" id="KW-0378">Hydrolase</keyword>
<dbReference type="AlphaFoldDB" id="A0A1G1ZN21"/>
<dbReference type="InterPro" id="IPR004175">
    <property type="entry name" value="RNA_CPDase"/>
</dbReference>
<dbReference type="EMBL" id="MHJJ01000005">
    <property type="protein sequence ID" value="OGY65984.1"/>
    <property type="molecule type" value="Genomic_DNA"/>
</dbReference>
<reference evidence="4 5" key="1">
    <citation type="journal article" date="2016" name="Nat. Commun.">
        <title>Thousands of microbial genomes shed light on interconnected biogeochemical processes in an aquifer system.</title>
        <authorList>
            <person name="Anantharaman K."/>
            <person name="Brown C.T."/>
            <person name="Hug L.A."/>
            <person name="Sharon I."/>
            <person name="Castelle C.J."/>
            <person name="Probst A.J."/>
            <person name="Thomas B.C."/>
            <person name="Singh A."/>
            <person name="Wilkins M.J."/>
            <person name="Karaoz U."/>
            <person name="Brodie E.L."/>
            <person name="Williams K.H."/>
            <person name="Hubbard S.S."/>
            <person name="Banfield J.F."/>
        </authorList>
    </citation>
    <scope>NUCLEOTIDE SEQUENCE [LARGE SCALE GENOMIC DNA]</scope>
</reference>
<comment type="similarity">
    <text evidence="2">Belongs to the 2H phosphoesterase superfamily. ThpR family.</text>
</comment>
<feature type="active site" description="Proton donor" evidence="2">
    <location>
        <position position="43"/>
    </location>
</feature>
<keyword evidence="4" id="KW-0436">Ligase</keyword>
<sequence>MKRRLFIAINLPTEIKRGIEKEAERLKPILDPSVRFSHPENWHLTLSFLGYQDDQDINLIVNSMQTATPKFSPPTIKFKKILYGPPDKSPRMVWILGAPETSTILGKIKNELEDTLLQNGIGLKIEKRSFSAHLTLARFQGIPSKSLLKIEKDLSLEFEAESLDLMESTLKRSGAEYAVLLKVAFKSDL</sequence>
<dbReference type="GO" id="GO:0004113">
    <property type="term" value="F:2',3'-cyclic-nucleotide 3'-phosphodiesterase activity"/>
    <property type="evidence" value="ECO:0007669"/>
    <property type="project" value="InterPro"/>
</dbReference>
<evidence type="ECO:0000313" key="4">
    <source>
        <dbReference type="EMBL" id="OGY65984.1"/>
    </source>
</evidence>
<evidence type="ECO:0000256" key="2">
    <source>
        <dbReference type="HAMAP-Rule" id="MF_01940"/>
    </source>
</evidence>
<dbReference type="STRING" id="1798407.A3A16_01185"/>
<feature type="domain" description="Phosphoesterase HXTX" evidence="3">
    <location>
        <begin position="10"/>
        <end position="94"/>
    </location>
</feature>
<feature type="active site" description="Proton acceptor" evidence="2">
    <location>
        <position position="133"/>
    </location>
</feature>
<dbReference type="InterPro" id="IPR009097">
    <property type="entry name" value="Cyclic_Pdiesterase"/>
</dbReference>
<dbReference type="PANTHER" id="PTHR35561:SF1">
    <property type="entry name" value="RNA 2',3'-CYCLIC PHOSPHODIESTERASE"/>
    <property type="match status" value="1"/>
</dbReference>
<dbReference type="EC" id="3.1.4.58" evidence="2"/>
<name>A0A1G1ZN21_9BACT</name>
<dbReference type="InterPro" id="IPR014051">
    <property type="entry name" value="Phosphoesterase_HXTX"/>
</dbReference>
<accession>A0A1G1ZN21</accession>
<comment type="function">
    <text evidence="2">Hydrolyzes RNA 2',3'-cyclic phosphodiester to an RNA 2'-phosphomonoester.</text>
</comment>
<protein>
    <recommendedName>
        <fullName evidence="2">RNA 2',3'-cyclic phosphodiesterase</fullName>
        <shortName evidence="2">RNA 2',3'-CPDase</shortName>
        <ecNumber evidence="2">3.1.4.58</ecNumber>
    </recommendedName>
</protein>
<comment type="caution">
    <text evidence="4">The sequence shown here is derived from an EMBL/GenBank/DDBJ whole genome shotgun (WGS) entry which is preliminary data.</text>
</comment>
<dbReference type="Gene3D" id="3.90.1140.10">
    <property type="entry name" value="Cyclic phosphodiesterase"/>
    <property type="match status" value="1"/>
</dbReference>
<dbReference type="GO" id="GO:0008664">
    <property type="term" value="F:RNA 2',3'-cyclic 3'-phosphodiesterase activity"/>
    <property type="evidence" value="ECO:0007669"/>
    <property type="project" value="UniProtKB-EC"/>
</dbReference>
<feature type="short sequence motif" description="HXTX 2" evidence="2">
    <location>
        <begin position="133"/>
        <end position="136"/>
    </location>
</feature>
<comment type="catalytic activity">
    <reaction evidence="2">
        <text>a 3'-end 2',3'-cyclophospho-ribonucleotide-RNA + H2O = a 3'-end 2'-phospho-ribonucleotide-RNA + H(+)</text>
        <dbReference type="Rhea" id="RHEA:11828"/>
        <dbReference type="Rhea" id="RHEA-COMP:10464"/>
        <dbReference type="Rhea" id="RHEA-COMP:17353"/>
        <dbReference type="ChEBI" id="CHEBI:15377"/>
        <dbReference type="ChEBI" id="CHEBI:15378"/>
        <dbReference type="ChEBI" id="CHEBI:83064"/>
        <dbReference type="ChEBI" id="CHEBI:173113"/>
        <dbReference type="EC" id="3.1.4.58"/>
    </reaction>
</comment>
<dbReference type="Pfam" id="PF02834">
    <property type="entry name" value="LigT_PEase"/>
    <property type="match status" value="1"/>
</dbReference>
<feature type="short sequence motif" description="HXTX 1" evidence="2">
    <location>
        <begin position="43"/>
        <end position="46"/>
    </location>
</feature>
<gene>
    <name evidence="4" type="ORF">A3A16_01185</name>
</gene>
<evidence type="ECO:0000256" key="1">
    <source>
        <dbReference type="ARBA" id="ARBA00022801"/>
    </source>
</evidence>
<dbReference type="PANTHER" id="PTHR35561">
    <property type="entry name" value="RNA 2',3'-CYCLIC PHOSPHODIESTERASE"/>
    <property type="match status" value="1"/>
</dbReference>
<dbReference type="GO" id="GO:0016874">
    <property type="term" value="F:ligase activity"/>
    <property type="evidence" value="ECO:0007669"/>
    <property type="project" value="UniProtKB-KW"/>
</dbReference>
<dbReference type="NCBIfam" id="TIGR02258">
    <property type="entry name" value="2_5_ligase"/>
    <property type="match status" value="1"/>
</dbReference>
<evidence type="ECO:0000259" key="3">
    <source>
        <dbReference type="Pfam" id="PF02834"/>
    </source>
</evidence>